<dbReference type="AlphaFoldDB" id="A0A060HH20"/>
<keyword evidence="1" id="KW-0472">Membrane</keyword>
<dbReference type="GeneID" id="74945916"/>
<dbReference type="RefSeq" id="WP_158435064.1">
    <property type="nucleotide sequence ID" value="NZ_CP007536.1"/>
</dbReference>
<evidence type="ECO:0000313" key="2">
    <source>
        <dbReference type="EMBL" id="AIC14858.1"/>
    </source>
</evidence>
<reference evidence="2 3" key="1">
    <citation type="journal article" date="2014" name="Int. J. Syst. Evol. Microbiol.">
        <title>Nitrososphaera viennensis gen. nov., sp. nov., an aerobic and mesophilic, ammonia-oxidizing archaeon from soil and a member of the archaeal phylum Thaumarchaeota.</title>
        <authorList>
            <person name="Stieglmeier M."/>
            <person name="Klingl A."/>
            <person name="Alves R.J."/>
            <person name="Rittmann S.K."/>
            <person name="Melcher M."/>
            <person name="Leisch N."/>
            <person name="Schleper C."/>
        </authorList>
    </citation>
    <scope>NUCLEOTIDE SEQUENCE [LARGE SCALE GENOMIC DNA]</scope>
    <source>
        <strain evidence="2">EN76</strain>
    </source>
</reference>
<dbReference type="STRING" id="926571.NVIE_006540"/>
<keyword evidence="1" id="KW-1133">Transmembrane helix</keyword>
<dbReference type="HOGENOM" id="CLU_2968576_0_0_2"/>
<feature type="transmembrane region" description="Helical" evidence="1">
    <location>
        <begin position="36"/>
        <end position="54"/>
    </location>
</feature>
<protein>
    <submittedName>
        <fullName evidence="2">Uncharacterized protein</fullName>
    </submittedName>
</protein>
<dbReference type="EMBL" id="CP007536">
    <property type="protein sequence ID" value="AIC14858.1"/>
    <property type="molecule type" value="Genomic_DNA"/>
</dbReference>
<dbReference type="Proteomes" id="UP000027093">
    <property type="component" value="Chromosome"/>
</dbReference>
<evidence type="ECO:0000313" key="3">
    <source>
        <dbReference type="Proteomes" id="UP000027093"/>
    </source>
</evidence>
<gene>
    <name evidence="2" type="ORF">NVIE_006540</name>
</gene>
<accession>A0A060HH20</accession>
<keyword evidence="1" id="KW-0812">Transmembrane</keyword>
<evidence type="ECO:0000256" key="1">
    <source>
        <dbReference type="SAM" id="Phobius"/>
    </source>
</evidence>
<name>A0A060HH20_9ARCH</name>
<dbReference type="KEGG" id="nvn:NVIE_006540"/>
<proteinExistence type="predicted"/>
<keyword evidence="3" id="KW-1185">Reference proteome</keyword>
<organism evidence="2 3">
    <name type="scientific">Nitrososphaera viennensis EN76</name>
    <dbReference type="NCBI Taxonomy" id="926571"/>
    <lineage>
        <taxon>Archaea</taxon>
        <taxon>Nitrososphaerota</taxon>
        <taxon>Nitrososphaeria</taxon>
        <taxon>Nitrososphaerales</taxon>
        <taxon>Nitrososphaeraceae</taxon>
        <taxon>Nitrososphaera</taxon>
    </lineage>
</organism>
<sequence length="58" mass="5913">MAIKKAIATLSGTGAMTMLGATLADKATFIGNFGNVYWLGALFIAIGVGVGLLGRRLV</sequence>